<dbReference type="Gene3D" id="3.40.50.2300">
    <property type="match status" value="1"/>
</dbReference>
<evidence type="ECO:0000313" key="10">
    <source>
        <dbReference type="EMBL" id="MCS0595759.1"/>
    </source>
</evidence>
<keyword evidence="5" id="KW-0804">Transcription</keyword>
<dbReference type="Proteomes" id="UP001206572">
    <property type="component" value="Unassembled WGS sequence"/>
</dbReference>
<comment type="caution">
    <text evidence="10">The sequence shown here is derived from an EMBL/GenBank/DDBJ whole genome shotgun (WGS) entry which is preliminary data.</text>
</comment>
<proteinExistence type="predicted"/>
<dbReference type="InterPro" id="IPR009057">
    <property type="entry name" value="Homeodomain-like_sf"/>
</dbReference>
<dbReference type="CDD" id="cd00009">
    <property type="entry name" value="AAA"/>
    <property type="match status" value="1"/>
</dbReference>
<dbReference type="PROSITE" id="PS00688">
    <property type="entry name" value="SIGMA54_INTERACT_3"/>
    <property type="match status" value="1"/>
</dbReference>
<dbReference type="InterPro" id="IPR002197">
    <property type="entry name" value="HTH_Fis"/>
</dbReference>
<keyword evidence="4" id="KW-0238">DNA-binding</keyword>
<evidence type="ECO:0000256" key="4">
    <source>
        <dbReference type="ARBA" id="ARBA00023125"/>
    </source>
</evidence>
<dbReference type="InterPro" id="IPR058031">
    <property type="entry name" value="AAA_lid_NorR"/>
</dbReference>
<dbReference type="Pfam" id="PF00158">
    <property type="entry name" value="Sigma54_activat"/>
    <property type="match status" value="1"/>
</dbReference>
<dbReference type="PRINTS" id="PR01590">
    <property type="entry name" value="HTHFIS"/>
</dbReference>
<feature type="region of interest" description="Disordered" evidence="7">
    <location>
        <begin position="412"/>
        <end position="436"/>
    </location>
</feature>
<dbReference type="PANTHER" id="PTHR32071:SF100">
    <property type="entry name" value="RESPONSE REGULATOR PROTEIN PILR"/>
    <property type="match status" value="1"/>
</dbReference>
<dbReference type="SUPFAM" id="SSF46689">
    <property type="entry name" value="Homeodomain-like"/>
    <property type="match status" value="1"/>
</dbReference>
<dbReference type="InterPro" id="IPR025943">
    <property type="entry name" value="Sigma_54_int_dom_ATP-bd_2"/>
</dbReference>
<dbReference type="InterPro" id="IPR003593">
    <property type="entry name" value="AAA+_ATPase"/>
</dbReference>
<dbReference type="Gene3D" id="3.40.50.300">
    <property type="entry name" value="P-loop containing nucleotide triphosphate hydrolases"/>
    <property type="match status" value="1"/>
</dbReference>
<feature type="domain" description="Response regulatory" evidence="9">
    <location>
        <begin position="5"/>
        <end position="119"/>
    </location>
</feature>
<feature type="modified residue" description="4-aspartylphosphate" evidence="6">
    <location>
        <position position="54"/>
    </location>
</feature>
<dbReference type="PROSITE" id="PS00676">
    <property type="entry name" value="SIGMA54_INTERACT_2"/>
    <property type="match status" value="1"/>
</dbReference>
<dbReference type="Gene3D" id="1.10.10.60">
    <property type="entry name" value="Homeodomain-like"/>
    <property type="match status" value="1"/>
</dbReference>
<keyword evidence="2" id="KW-0067">ATP-binding</keyword>
<dbReference type="SUPFAM" id="SSF52540">
    <property type="entry name" value="P-loop containing nucleoside triphosphate hydrolases"/>
    <property type="match status" value="1"/>
</dbReference>
<keyword evidence="1" id="KW-0547">Nucleotide-binding</keyword>
<dbReference type="InterPro" id="IPR002078">
    <property type="entry name" value="Sigma_54_int"/>
</dbReference>
<dbReference type="SMART" id="SM00382">
    <property type="entry name" value="AAA"/>
    <property type="match status" value="1"/>
</dbReference>
<dbReference type="Pfam" id="PF02954">
    <property type="entry name" value="HTH_8"/>
    <property type="match status" value="1"/>
</dbReference>
<sequence>MAAPRILVVDDEADLRELLEITLLKMGLDVDSAATLRQARALVEEHDYALILTDMRLPDGLGLELVREVTASSKAAPIAVITAYGSAENAVVALKAGAFDYISKPVALDALRVMVRSALKLSEAPAPQQDGSAPGSRMIGSSPAMQSLRAQIGRLARSNAPISITGESGSGKELAAREIHAQSSRASKPFVAVNCGAIPETLMEAEFFGYRKGAFTGATDDRDGFFQAANGGTLMLDEVADLPLPMQVKLLRAIQERRVRKIGATVEEPVDVRIISATHQDLARCVEQGRFRQDLFYRLNVIELSLPPLRERIDDLAPLVDAILARLAGPGQATLGPGVLDALRAYSFPGNIRELENVLERALAFANDGVIEVGDLSLKAARPGDAAAREPAPAAASVAPLELAVELEPAPAPAAAPVADPVPAPPGLGPNGLPSNLPEYLSQVERDIIGRALQQTNFNRTQAAALLGISVRQLRYQMQKLEIVAPDDNA</sequence>
<dbReference type="InterPro" id="IPR025944">
    <property type="entry name" value="Sigma_54_int_dom_CS"/>
</dbReference>
<dbReference type="PANTHER" id="PTHR32071">
    <property type="entry name" value="TRANSCRIPTIONAL REGULATORY PROTEIN"/>
    <property type="match status" value="1"/>
</dbReference>
<accession>A0ABT2AHQ1</accession>
<evidence type="ECO:0000256" key="5">
    <source>
        <dbReference type="ARBA" id="ARBA00023163"/>
    </source>
</evidence>
<dbReference type="PROSITE" id="PS50110">
    <property type="entry name" value="RESPONSE_REGULATORY"/>
    <property type="match status" value="1"/>
</dbReference>
<protein>
    <submittedName>
        <fullName evidence="10">Sigma-54 dependent transcriptional regulator</fullName>
    </submittedName>
</protein>
<dbReference type="Pfam" id="PF25601">
    <property type="entry name" value="AAA_lid_14"/>
    <property type="match status" value="1"/>
</dbReference>
<evidence type="ECO:0000313" key="11">
    <source>
        <dbReference type="Proteomes" id="UP001206572"/>
    </source>
</evidence>
<evidence type="ECO:0000256" key="6">
    <source>
        <dbReference type="PROSITE-ProRule" id="PRU00169"/>
    </source>
</evidence>
<dbReference type="PROSITE" id="PS50045">
    <property type="entry name" value="SIGMA54_INTERACT_4"/>
    <property type="match status" value="1"/>
</dbReference>
<dbReference type="InterPro" id="IPR027417">
    <property type="entry name" value="P-loop_NTPase"/>
</dbReference>
<reference evidence="10 11" key="1">
    <citation type="submission" date="2022-08" db="EMBL/GenBank/DDBJ databases">
        <title>Reclassification of Massilia species as members of the genera Telluria, Duganella, Pseudoduganella, Mokoshia gen. nov. and Zemynaea gen. nov. using orthogonal and non-orthogonal genome-based approaches.</title>
        <authorList>
            <person name="Bowman J.P."/>
        </authorList>
    </citation>
    <scope>NUCLEOTIDE SEQUENCE [LARGE SCALE GENOMIC DNA]</scope>
    <source>
        <strain evidence="10 11">JCM 31661</strain>
    </source>
</reference>
<name>A0ABT2AHQ1_9BURK</name>
<feature type="compositionally biased region" description="Pro residues" evidence="7">
    <location>
        <begin position="412"/>
        <end position="428"/>
    </location>
</feature>
<dbReference type="RefSeq" id="WP_258826813.1">
    <property type="nucleotide sequence ID" value="NZ_JANUHA010000003.1"/>
</dbReference>
<dbReference type="EMBL" id="JANUHA010000003">
    <property type="protein sequence ID" value="MCS0595759.1"/>
    <property type="molecule type" value="Genomic_DNA"/>
</dbReference>
<evidence type="ECO:0000256" key="1">
    <source>
        <dbReference type="ARBA" id="ARBA00022741"/>
    </source>
</evidence>
<gene>
    <name evidence="10" type="ORF">NX780_05300</name>
</gene>
<dbReference type="SMART" id="SM00448">
    <property type="entry name" value="REC"/>
    <property type="match status" value="1"/>
</dbReference>
<evidence type="ECO:0000256" key="2">
    <source>
        <dbReference type="ARBA" id="ARBA00022840"/>
    </source>
</evidence>
<dbReference type="InterPro" id="IPR011006">
    <property type="entry name" value="CheY-like_superfamily"/>
</dbReference>
<keyword evidence="11" id="KW-1185">Reference proteome</keyword>
<feature type="domain" description="Sigma-54 factor interaction" evidence="8">
    <location>
        <begin position="138"/>
        <end position="364"/>
    </location>
</feature>
<keyword evidence="3" id="KW-0805">Transcription regulation</keyword>
<keyword evidence="6" id="KW-0597">Phosphoprotein</keyword>
<dbReference type="Pfam" id="PF00072">
    <property type="entry name" value="Response_reg"/>
    <property type="match status" value="1"/>
</dbReference>
<evidence type="ECO:0000259" key="8">
    <source>
        <dbReference type="PROSITE" id="PS50045"/>
    </source>
</evidence>
<dbReference type="SUPFAM" id="SSF52172">
    <property type="entry name" value="CheY-like"/>
    <property type="match status" value="1"/>
</dbReference>
<dbReference type="InterPro" id="IPR001789">
    <property type="entry name" value="Sig_transdc_resp-reg_receiver"/>
</dbReference>
<organism evidence="10 11">
    <name type="scientific">Massilia agri</name>
    <dbReference type="NCBI Taxonomy" id="1886785"/>
    <lineage>
        <taxon>Bacteria</taxon>
        <taxon>Pseudomonadati</taxon>
        <taxon>Pseudomonadota</taxon>
        <taxon>Betaproteobacteria</taxon>
        <taxon>Burkholderiales</taxon>
        <taxon>Oxalobacteraceae</taxon>
        <taxon>Telluria group</taxon>
        <taxon>Massilia</taxon>
    </lineage>
</organism>
<dbReference type="Gene3D" id="1.10.8.60">
    <property type="match status" value="1"/>
</dbReference>
<evidence type="ECO:0000259" key="9">
    <source>
        <dbReference type="PROSITE" id="PS50110"/>
    </source>
</evidence>
<evidence type="ECO:0000256" key="3">
    <source>
        <dbReference type="ARBA" id="ARBA00023015"/>
    </source>
</evidence>
<evidence type="ECO:0000256" key="7">
    <source>
        <dbReference type="SAM" id="MobiDB-lite"/>
    </source>
</evidence>